<dbReference type="GeneID" id="19468103"/>
<dbReference type="GO" id="GO:0015250">
    <property type="term" value="F:water channel activity"/>
    <property type="evidence" value="ECO:0007669"/>
    <property type="project" value="TreeGrafter"/>
</dbReference>
<keyword evidence="6 11" id="KW-1133">Transmembrane helix</keyword>
<gene>
    <name evidence="12" type="ORF">GLAREA_09055</name>
</gene>
<protein>
    <submittedName>
        <fullName evidence="12">Aquaporin-like protein</fullName>
    </submittedName>
</protein>
<feature type="compositionally biased region" description="Basic and acidic residues" evidence="10">
    <location>
        <begin position="490"/>
        <end position="514"/>
    </location>
</feature>
<comment type="similarity">
    <text evidence="2">Belongs to the MIP/aquaporin (TC 1.A.8) family.</text>
</comment>
<keyword evidence="8" id="KW-0325">Glycoprotein</keyword>
<evidence type="ECO:0000256" key="11">
    <source>
        <dbReference type="SAM" id="Phobius"/>
    </source>
</evidence>
<dbReference type="InterPro" id="IPR034294">
    <property type="entry name" value="Aquaporin_transptr"/>
</dbReference>
<feature type="compositionally biased region" description="Basic and acidic residues" evidence="10">
    <location>
        <begin position="96"/>
        <end position="137"/>
    </location>
</feature>
<feature type="region of interest" description="Disordered" evidence="10">
    <location>
        <begin position="1"/>
        <end position="197"/>
    </location>
</feature>
<dbReference type="GO" id="GO:0005886">
    <property type="term" value="C:plasma membrane"/>
    <property type="evidence" value="ECO:0007669"/>
    <property type="project" value="TreeGrafter"/>
</dbReference>
<sequence>MSGEGPSELPIHYGGKTMDGELIKRPNSPPMPSSPTRIYHPESRRPNFSPEPIEPIFTDAENVRAGLRRRPSHQNPMRRHSGGEYDSQRPSFSERSSADRRPLRARDDGYFRDDDRPMSRSRADEYRSHPDLREKSRPPRTYRNVDAWDRGPGSASKPYFEESREFRGSMDPDLEKGGYSPYKRPSEDQESIDGYNYDQHKKGYKPSNAATIDFKNLSPEERKEVMRLPWTQWMHSDFKNHFVATMGEFVGTTMFLFFAFAGTQVANIQSTATSTTTSGGATGFNIAVYLYISVIFGFSLMVNVWIFFRISGGLFNPAVTFGMVLVGAVPVVRAVCLFFAQIVGAIAASAMVLGLFPTPLNVRTTLAGGASLVQGVFIEAILTAELVFTIFMLAKEKHKATFIAPVGIGLALFIAEMVGVYYTGGSLNPARSIGPCIVTGTFDSEHWIYWVGPFLGTLIAVFFYKFIKMLEYEMANPGQDGDPENDPTQNEEKRQELMKRRQMRSESKVRAARD</sequence>
<evidence type="ECO:0000256" key="3">
    <source>
        <dbReference type="ARBA" id="ARBA00022448"/>
    </source>
</evidence>
<dbReference type="PANTHER" id="PTHR19139">
    <property type="entry name" value="AQUAPORIN TRANSPORTER"/>
    <property type="match status" value="1"/>
</dbReference>
<evidence type="ECO:0000313" key="12">
    <source>
        <dbReference type="EMBL" id="EPE36892.1"/>
    </source>
</evidence>
<evidence type="ECO:0000313" key="13">
    <source>
        <dbReference type="Proteomes" id="UP000016922"/>
    </source>
</evidence>
<dbReference type="SUPFAM" id="SSF81338">
    <property type="entry name" value="Aquaporin-like"/>
    <property type="match status" value="1"/>
</dbReference>
<dbReference type="KEGG" id="glz:GLAREA_09055"/>
<dbReference type="Gene3D" id="1.20.1080.10">
    <property type="entry name" value="Glycerol uptake facilitator protein"/>
    <property type="match status" value="1"/>
</dbReference>
<keyword evidence="4 11" id="KW-0812">Transmembrane</keyword>
<dbReference type="Pfam" id="PF00230">
    <property type="entry name" value="MIP"/>
    <property type="match status" value="1"/>
</dbReference>
<evidence type="ECO:0000256" key="6">
    <source>
        <dbReference type="ARBA" id="ARBA00022989"/>
    </source>
</evidence>
<dbReference type="PRINTS" id="PR00783">
    <property type="entry name" value="MINTRINSICP"/>
</dbReference>
<feature type="transmembrane region" description="Helical" evidence="11">
    <location>
        <begin position="286"/>
        <end position="308"/>
    </location>
</feature>
<dbReference type="OMA" id="SRPPRTY"/>
<evidence type="ECO:0000256" key="5">
    <source>
        <dbReference type="ARBA" id="ARBA00022737"/>
    </source>
</evidence>
<dbReference type="RefSeq" id="XP_008076207.1">
    <property type="nucleotide sequence ID" value="XM_008078016.1"/>
</dbReference>
<proteinExistence type="inferred from homology"/>
<feature type="transmembrane region" description="Helical" evidence="11">
    <location>
        <begin position="242"/>
        <end position="266"/>
    </location>
</feature>
<dbReference type="InterPro" id="IPR000425">
    <property type="entry name" value="MIP"/>
</dbReference>
<evidence type="ECO:0000256" key="7">
    <source>
        <dbReference type="ARBA" id="ARBA00023136"/>
    </source>
</evidence>
<feature type="transmembrane region" description="Helical" evidence="11">
    <location>
        <begin position="372"/>
        <end position="394"/>
    </location>
</feature>
<evidence type="ECO:0000256" key="8">
    <source>
        <dbReference type="ARBA" id="ARBA00023180"/>
    </source>
</evidence>
<keyword evidence="5" id="KW-0677">Repeat</keyword>
<feature type="transmembrane region" description="Helical" evidence="11">
    <location>
        <begin position="447"/>
        <end position="467"/>
    </location>
</feature>
<feature type="compositionally biased region" description="Basic residues" evidence="10">
    <location>
        <begin position="66"/>
        <end position="80"/>
    </location>
</feature>
<dbReference type="EMBL" id="KE145352">
    <property type="protein sequence ID" value="EPE36892.1"/>
    <property type="molecule type" value="Genomic_DNA"/>
</dbReference>
<dbReference type="eggNOG" id="KOG0223">
    <property type="taxonomic scope" value="Eukaryota"/>
</dbReference>
<dbReference type="Proteomes" id="UP000016922">
    <property type="component" value="Unassembled WGS sequence"/>
</dbReference>
<feature type="region of interest" description="Disordered" evidence="10">
    <location>
        <begin position="477"/>
        <end position="514"/>
    </location>
</feature>
<evidence type="ECO:0000256" key="1">
    <source>
        <dbReference type="ARBA" id="ARBA00004141"/>
    </source>
</evidence>
<feature type="transmembrane region" description="Helical" evidence="11">
    <location>
        <begin position="320"/>
        <end position="352"/>
    </location>
</feature>
<reference evidence="12 13" key="1">
    <citation type="journal article" date="2013" name="BMC Genomics">
        <title>Genomics-driven discovery of the pneumocandin biosynthetic gene cluster in the fungus Glarea lozoyensis.</title>
        <authorList>
            <person name="Chen L."/>
            <person name="Yue Q."/>
            <person name="Zhang X."/>
            <person name="Xiang M."/>
            <person name="Wang C."/>
            <person name="Li S."/>
            <person name="Che Y."/>
            <person name="Ortiz-Lopez F.J."/>
            <person name="Bills G.F."/>
            <person name="Liu X."/>
            <person name="An Z."/>
        </authorList>
    </citation>
    <scope>NUCLEOTIDE SEQUENCE [LARGE SCALE GENOMIC DNA]</scope>
    <source>
        <strain evidence="13">ATCC 20868 / MF5171</strain>
    </source>
</reference>
<accession>S3DER7</accession>
<keyword evidence="3" id="KW-0813">Transport</keyword>
<dbReference type="AlphaFoldDB" id="S3DER7"/>
<dbReference type="FunFam" id="1.20.1080.10:FF:000024">
    <property type="entry name" value="MIP aquaporin (Eurofung)"/>
    <property type="match status" value="1"/>
</dbReference>
<evidence type="ECO:0000256" key="10">
    <source>
        <dbReference type="SAM" id="MobiDB-lite"/>
    </source>
</evidence>
<organism evidence="12 13">
    <name type="scientific">Glarea lozoyensis (strain ATCC 20868 / MF5171)</name>
    <dbReference type="NCBI Taxonomy" id="1116229"/>
    <lineage>
        <taxon>Eukaryota</taxon>
        <taxon>Fungi</taxon>
        <taxon>Dikarya</taxon>
        <taxon>Ascomycota</taxon>
        <taxon>Pezizomycotina</taxon>
        <taxon>Leotiomycetes</taxon>
        <taxon>Helotiales</taxon>
        <taxon>Helotiaceae</taxon>
        <taxon>Glarea</taxon>
    </lineage>
</organism>
<comment type="catalytic activity">
    <reaction evidence="9">
        <text>H2O(in) = H2O(out)</text>
        <dbReference type="Rhea" id="RHEA:29667"/>
        <dbReference type="ChEBI" id="CHEBI:15377"/>
    </reaction>
</comment>
<keyword evidence="7 11" id="KW-0472">Membrane</keyword>
<evidence type="ECO:0000256" key="4">
    <source>
        <dbReference type="ARBA" id="ARBA00022692"/>
    </source>
</evidence>
<feature type="transmembrane region" description="Helical" evidence="11">
    <location>
        <begin position="401"/>
        <end position="422"/>
    </location>
</feature>
<evidence type="ECO:0000256" key="9">
    <source>
        <dbReference type="ARBA" id="ARBA00034651"/>
    </source>
</evidence>
<dbReference type="STRING" id="1116229.S3DER7"/>
<dbReference type="HOGENOM" id="CLU_020019_14_1_1"/>
<dbReference type="InterPro" id="IPR023271">
    <property type="entry name" value="Aquaporin-like"/>
</dbReference>
<dbReference type="PANTHER" id="PTHR19139:SF283">
    <property type="entry name" value="AQUAPORIN"/>
    <property type="match status" value="1"/>
</dbReference>
<dbReference type="CDD" id="cd00333">
    <property type="entry name" value="MIP"/>
    <property type="match status" value="1"/>
</dbReference>
<evidence type="ECO:0000256" key="2">
    <source>
        <dbReference type="ARBA" id="ARBA00006175"/>
    </source>
</evidence>
<name>S3DER7_GLAL2</name>
<comment type="subcellular location">
    <subcellularLocation>
        <location evidence="1">Membrane</location>
        <topology evidence="1">Multi-pass membrane protein</topology>
    </subcellularLocation>
</comment>
<keyword evidence="13" id="KW-1185">Reference proteome</keyword>
<feature type="compositionally biased region" description="Basic and acidic residues" evidence="10">
    <location>
        <begin position="159"/>
        <end position="176"/>
    </location>
</feature>
<dbReference type="OrthoDB" id="3222at2759"/>